<evidence type="ECO:0000259" key="2">
    <source>
        <dbReference type="PROSITE" id="PS50911"/>
    </source>
</evidence>
<keyword evidence="4" id="KW-1185">Reference proteome</keyword>
<dbReference type="Gene3D" id="3.90.1720.10">
    <property type="entry name" value="endopeptidase domain like (from Nostoc punctiforme)"/>
    <property type="match status" value="1"/>
</dbReference>
<proteinExistence type="predicted"/>
<evidence type="ECO:0000256" key="1">
    <source>
        <dbReference type="SAM" id="MobiDB-lite"/>
    </source>
</evidence>
<gene>
    <name evidence="3" type="ORF">FXF65_28085</name>
</gene>
<name>A0A5D0TY23_9ACTN</name>
<dbReference type="Proteomes" id="UP000322634">
    <property type="component" value="Unassembled WGS sequence"/>
</dbReference>
<dbReference type="SUPFAM" id="SSF54001">
    <property type="entry name" value="Cysteine proteinases"/>
    <property type="match status" value="1"/>
</dbReference>
<evidence type="ECO:0000313" key="4">
    <source>
        <dbReference type="Proteomes" id="UP000322634"/>
    </source>
</evidence>
<dbReference type="Pfam" id="PF05257">
    <property type="entry name" value="CHAP"/>
    <property type="match status" value="1"/>
</dbReference>
<organism evidence="3 4">
    <name type="scientific">Actinomadura syzygii</name>
    <dbReference type="NCBI Taxonomy" id="1427538"/>
    <lineage>
        <taxon>Bacteria</taxon>
        <taxon>Bacillati</taxon>
        <taxon>Actinomycetota</taxon>
        <taxon>Actinomycetes</taxon>
        <taxon>Streptosporangiales</taxon>
        <taxon>Thermomonosporaceae</taxon>
        <taxon>Actinomadura</taxon>
    </lineage>
</organism>
<protein>
    <submittedName>
        <fullName evidence="3">CHAP domain-containing protein</fullName>
    </submittedName>
</protein>
<sequence>MSGREDARTVSSETSRSAGAPKKERSKPQPEASSSGRPQPDAPEPQASEKTSEQQRRPTAAEAIALARSQVGVAEDAGGETKFQKWYMGTSRAQETLARDGGALSGYGDANWCDMFISWVGERLGFTAGMGADAWTVEHARWFQRNGRWGAEPRPGAIVFYAWSGGKASSDIRHVGMVIKKVDDGTIEAVEGNTGNAVRVRTRSADDVVGYGYPDYRS</sequence>
<dbReference type="EMBL" id="VSFF01000011">
    <property type="protein sequence ID" value="TYC11231.1"/>
    <property type="molecule type" value="Genomic_DNA"/>
</dbReference>
<comment type="caution">
    <text evidence="3">The sequence shown here is derived from an EMBL/GenBank/DDBJ whole genome shotgun (WGS) entry which is preliminary data.</text>
</comment>
<dbReference type="PROSITE" id="PS50911">
    <property type="entry name" value="CHAP"/>
    <property type="match status" value="1"/>
</dbReference>
<dbReference type="InterPro" id="IPR007921">
    <property type="entry name" value="CHAP_dom"/>
</dbReference>
<feature type="domain" description="Peptidase C51" evidence="2">
    <location>
        <begin position="88"/>
        <end position="215"/>
    </location>
</feature>
<reference evidence="3 4" key="1">
    <citation type="submission" date="2019-08" db="EMBL/GenBank/DDBJ databases">
        <title>Actinomadura sp. nov. CYP1-5 isolated from mountain soil.</title>
        <authorList>
            <person name="Songsumanus A."/>
            <person name="Kuncharoen N."/>
            <person name="Kudo T."/>
            <person name="Yuki M."/>
            <person name="Igarashi Y."/>
            <person name="Tanasupawat S."/>
        </authorList>
    </citation>
    <scope>NUCLEOTIDE SEQUENCE [LARGE SCALE GENOMIC DNA]</scope>
    <source>
        <strain evidence="3 4">GKU157</strain>
    </source>
</reference>
<evidence type="ECO:0000313" key="3">
    <source>
        <dbReference type="EMBL" id="TYC11231.1"/>
    </source>
</evidence>
<accession>A0A5D0TY23</accession>
<dbReference type="AlphaFoldDB" id="A0A5D0TY23"/>
<dbReference type="InterPro" id="IPR038765">
    <property type="entry name" value="Papain-like_cys_pep_sf"/>
</dbReference>
<feature type="region of interest" description="Disordered" evidence="1">
    <location>
        <begin position="1"/>
        <end position="60"/>
    </location>
</feature>
<dbReference type="OrthoDB" id="5124837at2"/>